<keyword evidence="5" id="KW-0804">Transcription</keyword>
<dbReference type="Pfam" id="PF00172">
    <property type="entry name" value="Zn_clus"/>
    <property type="match status" value="1"/>
</dbReference>
<dbReference type="GO" id="GO:0008270">
    <property type="term" value="F:zinc ion binding"/>
    <property type="evidence" value="ECO:0007669"/>
    <property type="project" value="InterPro"/>
</dbReference>
<dbReference type="InterPro" id="IPR052360">
    <property type="entry name" value="Transcr_Regulatory_Proteins"/>
</dbReference>
<evidence type="ECO:0000256" key="5">
    <source>
        <dbReference type="ARBA" id="ARBA00023163"/>
    </source>
</evidence>
<dbReference type="InterPro" id="IPR036864">
    <property type="entry name" value="Zn2-C6_fun-type_DNA-bd_sf"/>
</dbReference>
<reference evidence="9 10" key="1">
    <citation type="submission" date="2016-05" db="EMBL/GenBank/DDBJ databases">
        <title>A degradative enzymes factory behind the ericoid mycorrhizal symbiosis.</title>
        <authorList>
            <consortium name="DOE Joint Genome Institute"/>
            <person name="Martino E."/>
            <person name="Morin E."/>
            <person name="Grelet G."/>
            <person name="Kuo A."/>
            <person name="Kohler A."/>
            <person name="Daghino S."/>
            <person name="Barry K."/>
            <person name="Choi C."/>
            <person name="Cichocki N."/>
            <person name="Clum A."/>
            <person name="Copeland A."/>
            <person name="Hainaut M."/>
            <person name="Haridas S."/>
            <person name="Labutti K."/>
            <person name="Lindquist E."/>
            <person name="Lipzen A."/>
            <person name="Khouja H.-R."/>
            <person name="Murat C."/>
            <person name="Ohm R."/>
            <person name="Olson A."/>
            <person name="Spatafora J."/>
            <person name="Veneault-Fourrey C."/>
            <person name="Henrissat B."/>
            <person name="Grigoriev I."/>
            <person name="Martin F."/>
            <person name="Perotto S."/>
        </authorList>
    </citation>
    <scope>NUCLEOTIDE SEQUENCE [LARGE SCALE GENOMIC DNA]</scope>
    <source>
        <strain evidence="9 10">UAMH 7357</strain>
    </source>
</reference>
<dbReference type="Pfam" id="PF11951">
    <property type="entry name" value="Fungal_trans_2"/>
    <property type="match status" value="1"/>
</dbReference>
<gene>
    <name evidence="9" type="ORF">NA56DRAFT_652762</name>
</gene>
<dbReference type="PANTHER" id="PTHR36206:SF4">
    <property type="entry name" value="HYPOTHETICAL CONSERVED PROTEIN (EUROFUNG)-RELATED"/>
    <property type="match status" value="1"/>
</dbReference>
<keyword evidence="1" id="KW-0479">Metal-binding</keyword>
<dbReference type="InterPro" id="IPR021858">
    <property type="entry name" value="Fun_TF"/>
</dbReference>
<dbReference type="EMBL" id="KZ613568">
    <property type="protein sequence ID" value="PMD12068.1"/>
    <property type="molecule type" value="Genomic_DNA"/>
</dbReference>
<feature type="compositionally biased region" description="Polar residues" evidence="7">
    <location>
        <begin position="27"/>
        <end position="42"/>
    </location>
</feature>
<dbReference type="PROSITE" id="PS00463">
    <property type="entry name" value="ZN2_CY6_FUNGAL_1"/>
    <property type="match status" value="1"/>
</dbReference>
<evidence type="ECO:0000313" key="10">
    <source>
        <dbReference type="Proteomes" id="UP000235672"/>
    </source>
</evidence>
<dbReference type="PANTHER" id="PTHR36206">
    <property type="entry name" value="ASPERCRYPTIN BIOSYNTHESIS CLUSTER-SPECIFIC TRANSCRIPTION REGULATOR ATNN-RELATED"/>
    <property type="match status" value="1"/>
</dbReference>
<proteinExistence type="predicted"/>
<dbReference type="GO" id="GO:0003677">
    <property type="term" value="F:DNA binding"/>
    <property type="evidence" value="ECO:0007669"/>
    <property type="project" value="UniProtKB-KW"/>
</dbReference>
<dbReference type="Proteomes" id="UP000235672">
    <property type="component" value="Unassembled WGS sequence"/>
</dbReference>
<feature type="domain" description="Zn(2)-C6 fungal-type" evidence="8">
    <location>
        <begin position="64"/>
        <end position="92"/>
    </location>
</feature>
<dbReference type="Gene3D" id="4.10.240.10">
    <property type="entry name" value="Zn(2)-C6 fungal-type DNA-binding domain"/>
    <property type="match status" value="1"/>
</dbReference>
<evidence type="ECO:0000256" key="6">
    <source>
        <dbReference type="ARBA" id="ARBA00023242"/>
    </source>
</evidence>
<name>A0A2J6PDG0_9HELO</name>
<dbReference type="GO" id="GO:0000981">
    <property type="term" value="F:DNA-binding transcription factor activity, RNA polymerase II-specific"/>
    <property type="evidence" value="ECO:0007669"/>
    <property type="project" value="InterPro"/>
</dbReference>
<sequence>MDIGSRSTHIERENPRGSQGDAGTDGTGNSAGQLQSSSQTGNRVRIYPEKINRVRAYKPKTRTGCRTCKIRRVKCDEAKPSCQRCIKFGVSCDGYRVLDPSPAKKALLPSHNTPLHILPMTALFKDQNEYQYWLYFRDEVAHDLSGNVPNKCWDYVILQTCNNSPILRDLTVAIAALRKSRHNFTPPDTHHQYAVRKYGQALRSIQEMVSSRSDFETIRTTLIASILIFSFETMHGNPEQAIEHAKASLKMMRKKLDTSTRKYSQLRRFSPLSSSIPGLEDEVLEVFVRLDQTIMSSILDDPYRKRSSFLDMTFIDEHLHMPSSFSDLTVARGYLEHFQFKAMPYLSHLTDAFLYGDKFACQVPESEYEILNAQLQQWYRSFKPLFDRACQPGDKDFIGAAALRCLALGTDISIQRVCLRIGSRPEEVFEVEAREIVDLTRRVVLDPRFKKSFGFDCGVVPSLFIVVMICRNREIREEAISVLKMAEGRIETVWDASKIAELGERKLKAEEQGQTVLAV</sequence>
<dbReference type="PROSITE" id="PS50048">
    <property type="entry name" value="ZN2_CY6_FUNGAL_2"/>
    <property type="match status" value="1"/>
</dbReference>
<keyword evidence="3" id="KW-0805">Transcription regulation</keyword>
<keyword evidence="4" id="KW-0238">DNA-binding</keyword>
<evidence type="ECO:0000313" key="9">
    <source>
        <dbReference type="EMBL" id="PMD12068.1"/>
    </source>
</evidence>
<protein>
    <recommendedName>
        <fullName evidence="8">Zn(2)-C6 fungal-type domain-containing protein</fullName>
    </recommendedName>
</protein>
<evidence type="ECO:0000256" key="1">
    <source>
        <dbReference type="ARBA" id="ARBA00022723"/>
    </source>
</evidence>
<organism evidence="9 10">
    <name type="scientific">Hyaloscypha hepaticicola</name>
    <dbReference type="NCBI Taxonomy" id="2082293"/>
    <lineage>
        <taxon>Eukaryota</taxon>
        <taxon>Fungi</taxon>
        <taxon>Dikarya</taxon>
        <taxon>Ascomycota</taxon>
        <taxon>Pezizomycotina</taxon>
        <taxon>Leotiomycetes</taxon>
        <taxon>Helotiales</taxon>
        <taxon>Hyaloscyphaceae</taxon>
        <taxon>Hyaloscypha</taxon>
    </lineage>
</organism>
<keyword evidence="10" id="KW-1185">Reference proteome</keyword>
<accession>A0A2J6PDG0</accession>
<dbReference type="CDD" id="cd00067">
    <property type="entry name" value="GAL4"/>
    <property type="match status" value="1"/>
</dbReference>
<evidence type="ECO:0000256" key="7">
    <source>
        <dbReference type="SAM" id="MobiDB-lite"/>
    </source>
</evidence>
<evidence type="ECO:0000256" key="4">
    <source>
        <dbReference type="ARBA" id="ARBA00023125"/>
    </source>
</evidence>
<dbReference type="SUPFAM" id="SSF57701">
    <property type="entry name" value="Zn2/Cys6 DNA-binding domain"/>
    <property type="match status" value="1"/>
</dbReference>
<dbReference type="AlphaFoldDB" id="A0A2J6PDG0"/>
<keyword evidence="2" id="KW-0862">Zinc</keyword>
<evidence type="ECO:0000256" key="3">
    <source>
        <dbReference type="ARBA" id="ARBA00023015"/>
    </source>
</evidence>
<dbReference type="SMART" id="SM00066">
    <property type="entry name" value="GAL4"/>
    <property type="match status" value="1"/>
</dbReference>
<dbReference type="InterPro" id="IPR001138">
    <property type="entry name" value="Zn2Cys6_DnaBD"/>
</dbReference>
<dbReference type="OrthoDB" id="39175at2759"/>
<feature type="region of interest" description="Disordered" evidence="7">
    <location>
        <begin position="1"/>
        <end position="45"/>
    </location>
</feature>
<evidence type="ECO:0000256" key="2">
    <source>
        <dbReference type="ARBA" id="ARBA00022833"/>
    </source>
</evidence>
<evidence type="ECO:0000259" key="8">
    <source>
        <dbReference type="PROSITE" id="PS50048"/>
    </source>
</evidence>
<keyword evidence="6" id="KW-0539">Nucleus</keyword>